<keyword evidence="3" id="KW-0997">Cell inner membrane</keyword>
<dbReference type="PANTHER" id="PTHR30462">
    <property type="entry name" value="INTERMEMBRANE TRANSPORT PROTEIN PQIB-RELATED"/>
    <property type="match status" value="1"/>
</dbReference>
<name>D5V4K3_ARCNC</name>
<feature type="domain" description="Mce/MlaD" evidence="8">
    <location>
        <begin position="290"/>
        <end position="373"/>
    </location>
</feature>
<feature type="domain" description="Mce/MlaD" evidence="8">
    <location>
        <begin position="638"/>
        <end position="701"/>
    </location>
</feature>
<organism evidence="9 10">
    <name type="scientific">Arcobacter nitrofigilis (strain ATCC 33309 / DSM 7299 / CCUG 15893 / LMG 7604 / NCTC 12251 / CI)</name>
    <name type="common">Campylobacter nitrofigilis</name>
    <dbReference type="NCBI Taxonomy" id="572480"/>
    <lineage>
        <taxon>Bacteria</taxon>
        <taxon>Pseudomonadati</taxon>
        <taxon>Campylobacterota</taxon>
        <taxon>Epsilonproteobacteria</taxon>
        <taxon>Campylobacterales</taxon>
        <taxon>Arcobacteraceae</taxon>
        <taxon>Arcobacter</taxon>
    </lineage>
</organism>
<evidence type="ECO:0000256" key="7">
    <source>
        <dbReference type="SAM" id="Phobius"/>
    </source>
</evidence>
<feature type="domain" description="Mce/MlaD" evidence="8">
    <location>
        <begin position="399"/>
        <end position="473"/>
    </location>
</feature>
<sequence length="880" mass="99788">MSEEKIETLVYEPKSTDNKSISFIWLLPLVVLMILGWIAYESYTKKGTNISVIFKNAEDLKEGVTPLEYKGLVLGKVTKIEINDLNSVKVNILVNSDVAKYVAIEGSGFWIKKPTISLTKVSGLGTLLSGNKIELYPKYKTLKEFENAKPQFEFTGLDTKPSLLEDTDGYYVNILSRGEDLIEVETPIFYNRFQIGEISSKEFKDGKVYLKAYIYQKYKYLVNRSSQFIMNKALKVNFGPGGLNLEFSSLYSAIVGGITVETPQKDAQKIKEDKYYILSSDKKEFMERTPINLKLTDAKGIGINTLIMYKGVEVGKIDDLQLTQDNIIAKAYVYKKYDYLLSENSTFNIEETEVSLDGVKNLNSIVSGNYLTINYKKGKAKDSFEVLNNSMEKVVNDLVITLKAQNLNSITKNSKLYFKNIPIGKVLDYSLSSDLKHVNISLLVKKKYKKLINNKSLFYDMSSKLLELKNLDLDINYAGIKPLIDGGIAIVEVDRKAKSTKKSFKLYNSYKDVQTLKREYSHGSYLNADFDNSFNLKVNEAISYKNQEIGFVKSINFGENRSKVKLFIYKKYMKYISKKSRFYKKDAIKLDATMGGVLFELDNFSSLLFGSLELDNSATTTFPKYKIYSSSDAMKNFTNTLSILFDDVEGVRPQFSKLNYKGVDIGKVSNIILTPQNKVLVKVQVFKNYDRFSKEGTIFYLKKPKVSLTEVKNVGSTILPVDIGVIASSQRSFQNNFSGYDSLEDVKKVDNGEILKVVSSKPTVVNEDAPIYYKNVEIGKVNKINLNSDGTQTIISCLIYNQYKHLIRKNSTFHDISGFKMKFSIFTGTEIKTNTVTSILKGGLLVITPYKYSEVANTNDIFTLKKELKEDWQDINPSIK</sequence>
<dbReference type="HOGENOM" id="CLU_015836_0_0_7"/>
<dbReference type="Pfam" id="PF02470">
    <property type="entry name" value="MlaD"/>
    <property type="match status" value="6"/>
</dbReference>
<keyword evidence="5 7" id="KW-1133">Transmembrane helix</keyword>
<keyword evidence="6 7" id="KW-0472">Membrane</keyword>
<feature type="domain" description="Mce/MlaD" evidence="8">
    <location>
        <begin position="47"/>
        <end position="137"/>
    </location>
</feature>
<dbReference type="PANTHER" id="PTHR30462:SF0">
    <property type="entry name" value="INTERMEMBRANE TRANSPORT PROTEIN YEBT"/>
    <property type="match status" value="1"/>
</dbReference>
<gene>
    <name evidence="9" type="ordered locus">Arnit_1250</name>
</gene>
<reference evidence="9 10" key="1">
    <citation type="journal article" date="2010" name="Stand. Genomic Sci.">
        <title>Complete genome sequence of Arcobacter nitrofigilis type strain (CI).</title>
        <authorList>
            <person name="Pati A."/>
            <person name="Gronow S."/>
            <person name="Lapidus A."/>
            <person name="Copeland A."/>
            <person name="Glavina Del Rio T."/>
            <person name="Nolan M."/>
            <person name="Lucas S."/>
            <person name="Tice H."/>
            <person name="Cheng J.F."/>
            <person name="Han C."/>
            <person name="Chertkov O."/>
            <person name="Bruce D."/>
            <person name="Tapia R."/>
            <person name="Goodwin L."/>
            <person name="Pitluck S."/>
            <person name="Liolios K."/>
            <person name="Ivanova N."/>
            <person name="Mavromatis K."/>
            <person name="Chen A."/>
            <person name="Palaniappan K."/>
            <person name="Land M."/>
            <person name="Hauser L."/>
            <person name="Chang Y.J."/>
            <person name="Jeffries C.D."/>
            <person name="Detter J.C."/>
            <person name="Rohde M."/>
            <person name="Goker M."/>
            <person name="Bristow J."/>
            <person name="Eisen J.A."/>
            <person name="Markowitz V."/>
            <person name="Hugenholtz P."/>
            <person name="Klenk H.P."/>
            <person name="Kyrpides N.C."/>
        </authorList>
    </citation>
    <scope>NUCLEOTIDE SEQUENCE [LARGE SCALE GENOMIC DNA]</scope>
    <source>
        <strain evidence="10">ATCC 33309 / DSM 7299 / CCUG 15893 / LMG 7604 / NCTC 12251 / CI</strain>
    </source>
</reference>
<dbReference type="InterPro" id="IPR003399">
    <property type="entry name" value="Mce/MlaD"/>
</dbReference>
<dbReference type="STRING" id="572480.Arnit_1250"/>
<dbReference type="KEGG" id="ant:Arnit_1250"/>
<dbReference type="InterPro" id="IPR051800">
    <property type="entry name" value="PqiA-PqiB_transport"/>
</dbReference>
<evidence type="ECO:0000313" key="10">
    <source>
        <dbReference type="Proteomes" id="UP000000939"/>
    </source>
</evidence>
<dbReference type="Proteomes" id="UP000000939">
    <property type="component" value="Chromosome"/>
</dbReference>
<comment type="subcellular location">
    <subcellularLocation>
        <location evidence="1">Cell inner membrane</location>
    </subcellularLocation>
</comment>
<dbReference type="EMBL" id="CP001999">
    <property type="protein sequence ID" value="ADG92908.1"/>
    <property type="molecule type" value="Genomic_DNA"/>
</dbReference>
<dbReference type="eggNOG" id="COG3008">
    <property type="taxonomic scope" value="Bacteria"/>
</dbReference>
<feature type="transmembrane region" description="Helical" evidence="7">
    <location>
        <begin position="21"/>
        <end position="40"/>
    </location>
</feature>
<feature type="domain" description="Mce/MlaD" evidence="8">
    <location>
        <begin position="523"/>
        <end position="581"/>
    </location>
</feature>
<keyword evidence="4 7" id="KW-0812">Transmembrane</keyword>
<dbReference type="GO" id="GO:0005886">
    <property type="term" value="C:plasma membrane"/>
    <property type="evidence" value="ECO:0007669"/>
    <property type="project" value="UniProtKB-SubCell"/>
</dbReference>
<keyword evidence="10" id="KW-1185">Reference proteome</keyword>
<evidence type="ECO:0000256" key="4">
    <source>
        <dbReference type="ARBA" id="ARBA00022692"/>
    </source>
</evidence>
<dbReference type="OrthoDB" id="9806984at2"/>
<dbReference type="RefSeq" id="WP_013135053.1">
    <property type="nucleotide sequence ID" value="NC_014166.1"/>
</dbReference>
<evidence type="ECO:0000256" key="3">
    <source>
        <dbReference type="ARBA" id="ARBA00022519"/>
    </source>
</evidence>
<keyword evidence="2" id="KW-1003">Cell membrane</keyword>
<evidence type="ECO:0000259" key="8">
    <source>
        <dbReference type="Pfam" id="PF02470"/>
    </source>
</evidence>
<dbReference type="AlphaFoldDB" id="D5V4K3"/>
<evidence type="ECO:0000256" key="2">
    <source>
        <dbReference type="ARBA" id="ARBA00022475"/>
    </source>
</evidence>
<protein>
    <submittedName>
        <fullName evidence="9">Mammalian cell entry related domain protein</fullName>
    </submittedName>
</protein>
<feature type="domain" description="Mce/MlaD" evidence="8">
    <location>
        <begin position="766"/>
        <end position="813"/>
    </location>
</feature>
<evidence type="ECO:0000256" key="1">
    <source>
        <dbReference type="ARBA" id="ARBA00004533"/>
    </source>
</evidence>
<evidence type="ECO:0000256" key="5">
    <source>
        <dbReference type="ARBA" id="ARBA00022989"/>
    </source>
</evidence>
<evidence type="ECO:0000256" key="6">
    <source>
        <dbReference type="ARBA" id="ARBA00023136"/>
    </source>
</evidence>
<evidence type="ECO:0000313" key="9">
    <source>
        <dbReference type="EMBL" id="ADG92908.1"/>
    </source>
</evidence>
<proteinExistence type="predicted"/>
<accession>D5V4K3</accession>